<evidence type="ECO:0000313" key="5">
    <source>
        <dbReference type="Proteomes" id="UP000294292"/>
    </source>
</evidence>
<accession>A0A4P6ZUI0</accession>
<keyword evidence="2 3" id="KW-0143">Chaperone</keyword>
<gene>
    <name evidence="4" type="primary">groES</name>
    <name evidence="4" type="ORF">E2636_01305</name>
</gene>
<dbReference type="PRINTS" id="PR00297">
    <property type="entry name" value="CHAPERONIN10"/>
</dbReference>
<dbReference type="AlphaFoldDB" id="A0A4P6ZUI0"/>
<evidence type="ECO:0000256" key="1">
    <source>
        <dbReference type="ARBA" id="ARBA00006975"/>
    </source>
</evidence>
<dbReference type="InterPro" id="IPR037124">
    <property type="entry name" value="Chaperonin_GroES_sf"/>
</dbReference>
<dbReference type="GO" id="GO:0005524">
    <property type="term" value="F:ATP binding"/>
    <property type="evidence" value="ECO:0007669"/>
    <property type="project" value="InterPro"/>
</dbReference>
<dbReference type="RefSeq" id="WP_134208278.1">
    <property type="nucleotide sequence ID" value="NZ_CP038015.1"/>
</dbReference>
<dbReference type="GO" id="GO:0044183">
    <property type="term" value="F:protein folding chaperone"/>
    <property type="evidence" value="ECO:0007669"/>
    <property type="project" value="InterPro"/>
</dbReference>
<dbReference type="Proteomes" id="UP000294292">
    <property type="component" value="Chromosome"/>
</dbReference>
<comment type="similarity">
    <text evidence="1 3">Belongs to the GroES chaperonin family.</text>
</comment>
<dbReference type="OrthoDB" id="9806791at2"/>
<dbReference type="SMART" id="SM00883">
    <property type="entry name" value="Cpn10"/>
    <property type="match status" value="1"/>
</dbReference>
<organism evidence="4 5">
    <name type="scientific">Paenisporosarcina antarctica</name>
    <dbReference type="NCBI Taxonomy" id="417367"/>
    <lineage>
        <taxon>Bacteria</taxon>
        <taxon>Bacillati</taxon>
        <taxon>Bacillota</taxon>
        <taxon>Bacilli</taxon>
        <taxon>Bacillales</taxon>
        <taxon>Caryophanaceae</taxon>
        <taxon>Paenisporosarcina</taxon>
    </lineage>
</organism>
<dbReference type="SUPFAM" id="SSF50129">
    <property type="entry name" value="GroES-like"/>
    <property type="match status" value="1"/>
</dbReference>
<dbReference type="CDD" id="cd00320">
    <property type="entry name" value="cpn10"/>
    <property type="match status" value="1"/>
</dbReference>
<protein>
    <recommendedName>
        <fullName evidence="3">10 kDa chaperonin</fullName>
    </recommendedName>
</protein>
<dbReference type="EMBL" id="CP038015">
    <property type="protein sequence ID" value="QBP39873.1"/>
    <property type="molecule type" value="Genomic_DNA"/>
</dbReference>
<reference evidence="4 5" key="1">
    <citation type="submission" date="2019-03" db="EMBL/GenBank/DDBJ databases">
        <title>Complete genome sequence of Paenisporosarcina antarctica CGMCC 1.6503T.</title>
        <authorList>
            <person name="Rong J.-C."/>
            <person name="Chi N.-Y."/>
            <person name="Zhang Q.-F."/>
        </authorList>
    </citation>
    <scope>NUCLEOTIDE SEQUENCE [LARGE SCALE GENOMIC DNA]</scope>
    <source>
        <strain evidence="4 5">CGMCC 1.6503</strain>
    </source>
</reference>
<dbReference type="InterPro" id="IPR020818">
    <property type="entry name" value="Chaperonin_GroES"/>
</dbReference>
<evidence type="ECO:0000313" key="4">
    <source>
        <dbReference type="EMBL" id="QBP39873.1"/>
    </source>
</evidence>
<dbReference type="InterPro" id="IPR011032">
    <property type="entry name" value="GroES-like_sf"/>
</dbReference>
<sequence>MNLKPLGNRAIISLIEEDSVSNHQKGIILPDTVKGKLIRGRVLAIGDHEQSVLNVGDVTIFSENTGLPIKVENQHYLIINEQDILAVVDDKFKEE</sequence>
<keyword evidence="5" id="KW-1185">Reference proteome</keyword>
<comment type="function">
    <text evidence="3">Together with the chaperonin GroEL, plays an essential role in assisting protein folding. The GroEL-GroES system forms a nano-cage that allows encapsulation of the non-native substrate proteins and provides a physical environment optimized to promote and accelerate protein folding. GroES binds to the apical surface of the GroEL ring, thereby capping the opening of the GroEL channel.</text>
</comment>
<comment type="subunit">
    <text evidence="3">Heptamer of 7 subunits arranged in a ring.</text>
</comment>
<evidence type="ECO:0000256" key="3">
    <source>
        <dbReference type="RuleBase" id="RU000535"/>
    </source>
</evidence>
<name>A0A4P6ZUI0_9BACL</name>
<proteinExistence type="inferred from homology"/>
<dbReference type="KEGG" id="panc:E2636_01305"/>
<dbReference type="Pfam" id="PF00166">
    <property type="entry name" value="Cpn10"/>
    <property type="match status" value="1"/>
</dbReference>
<evidence type="ECO:0000256" key="2">
    <source>
        <dbReference type="ARBA" id="ARBA00023186"/>
    </source>
</evidence>
<dbReference type="Gene3D" id="2.30.33.40">
    <property type="entry name" value="GroES chaperonin"/>
    <property type="match status" value="1"/>
</dbReference>